<dbReference type="AlphaFoldDB" id="A0A8X7NHH3"/>
<dbReference type="GO" id="GO:0005886">
    <property type="term" value="C:plasma membrane"/>
    <property type="evidence" value="ECO:0007669"/>
    <property type="project" value="TreeGrafter"/>
</dbReference>
<keyword evidence="1" id="KW-0472">Membrane</keyword>
<dbReference type="Proteomes" id="UP000078113">
    <property type="component" value="Unassembled WGS sequence"/>
</dbReference>
<organism evidence="3 4">
    <name type="scientific">Tilletia walkeri</name>
    <dbReference type="NCBI Taxonomy" id="117179"/>
    <lineage>
        <taxon>Eukaryota</taxon>
        <taxon>Fungi</taxon>
        <taxon>Dikarya</taxon>
        <taxon>Basidiomycota</taxon>
        <taxon>Ustilaginomycotina</taxon>
        <taxon>Exobasidiomycetes</taxon>
        <taxon>Tilletiales</taxon>
        <taxon>Tilletiaceae</taxon>
        <taxon>Tilletia</taxon>
    </lineage>
</organism>
<accession>A0A8X7NHH3</accession>
<dbReference type="InterPro" id="IPR051276">
    <property type="entry name" value="Saccharopine_DH-like_oxidrdct"/>
</dbReference>
<dbReference type="GO" id="GO:0009247">
    <property type="term" value="P:glycolipid biosynthetic process"/>
    <property type="evidence" value="ECO:0007669"/>
    <property type="project" value="TreeGrafter"/>
</dbReference>
<evidence type="ECO:0000256" key="2">
    <source>
        <dbReference type="SAM" id="SignalP"/>
    </source>
</evidence>
<sequence length="482" mass="51929">MSRFSLCVFGATGFTAKLFCSLLSAELAKGEASSYEIGKDANFSWALAGRSAKALEAVVDSLDLPPAKRPGIIVADVQDQASLVDMCKRSMLVLNCVGPYAFFGHQVVAAVLQASEEIKAADPNATGVSYLDITGEPSFIERSCLENHRKAQELGITILHAAGFDSVPADIGVLFAKQKLLERSVQPTSIEFFFQLDSGKQGFGIHFATYASAVNGFATRHILAKTRKALGSLLPRPPKPAAVAVGLSDGLPRRQTRVPGVLYAPEYQDLSVVGQGRAPQRGTYLLPFFFADPAVVRLSQSLDVDLKTGVPPIKLVTWINVPKLRALLLIIASLSCFGILASYRWGRSILLRFPKLWSMGIVSHEGPTREQIQSTSFLSTLVARGHSSSVITKASESNQTEIGRISRQPDHKINVLVKGPEPGYDSTPLCMLASIEVMLSQPKLLRRGVTTPSVALGATRIVDVLHAQPGGVRFTVVDPPQI</sequence>
<dbReference type="GO" id="GO:0005739">
    <property type="term" value="C:mitochondrion"/>
    <property type="evidence" value="ECO:0007669"/>
    <property type="project" value="TreeGrafter"/>
</dbReference>
<reference evidence="3" key="2">
    <citation type="journal article" date="2019" name="IMA Fungus">
        <title>Genome sequencing and comparison of five Tilletia species to identify candidate genes for the detection of regulated species infecting wheat.</title>
        <authorList>
            <person name="Nguyen H.D.T."/>
            <person name="Sultana T."/>
            <person name="Kesanakurti P."/>
            <person name="Hambleton S."/>
        </authorList>
    </citation>
    <scope>NUCLEOTIDE SEQUENCE</scope>
    <source>
        <strain evidence="3">DAOMC 236422</strain>
    </source>
</reference>
<keyword evidence="1" id="KW-1133">Transmembrane helix</keyword>
<keyword evidence="2" id="KW-0732">Signal</keyword>
<evidence type="ECO:0000313" key="3">
    <source>
        <dbReference type="EMBL" id="KAE8272250.1"/>
    </source>
</evidence>
<keyword evidence="4" id="KW-1185">Reference proteome</keyword>
<keyword evidence="1" id="KW-0812">Transmembrane</keyword>
<dbReference type="PANTHER" id="PTHR12286">
    <property type="entry name" value="SACCHAROPINE DEHYDROGENASE-LIKE OXIDOREDUCTASE"/>
    <property type="match status" value="1"/>
</dbReference>
<gene>
    <name evidence="3" type="ORF">A4X09_0g25</name>
</gene>
<dbReference type="SUPFAM" id="SSF51735">
    <property type="entry name" value="NAD(P)-binding Rossmann-fold domains"/>
    <property type="match status" value="1"/>
</dbReference>
<evidence type="ECO:0000256" key="1">
    <source>
        <dbReference type="SAM" id="Phobius"/>
    </source>
</evidence>
<dbReference type="GO" id="GO:0005811">
    <property type="term" value="C:lipid droplet"/>
    <property type="evidence" value="ECO:0007669"/>
    <property type="project" value="TreeGrafter"/>
</dbReference>
<feature type="signal peptide" evidence="2">
    <location>
        <begin position="1"/>
        <end position="30"/>
    </location>
</feature>
<evidence type="ECO:0008006" key="5">
    <source>
        <dbReference type="Google" id="ProtNLM"/>
    </source>
</evidence>
<dbReference type="Gene3D" id="3.40.50.720">
    <property type="entry name" value="NAD(P)-binding Rossmann-like Domain"/>
    <property type="match status" value="1"/>
</dbReference>
<dbReference type="PANTHER" id="PTHR12286:SF5">
    <property type="entry name" value="SACCHAROPINE DEHYDROGENASE-LIKE OXIDOREDUCTASE"/>
    <property type="match status" value="1"/>
</dbReference>
<protein>
    <recommendedName>
        <fullName evidence="5">Saccharopine dehydrogenase NADP binding domain-containing protein</fullName>
    </recommendedName>
</protein>
<name>A0A8X7NHH3_9BASI</name>
<comment type="caution">
    <text evidence="3">The sequence shown here is derived from an EMBL/GenBank/DDBJ whole genome shotgun (WGS) entry which is preliminary data.</text>
</comment>
<dbReference type="EMBL" id="LWDG02000001">
    <property type="protein sequence ID" value="KAE8272250.1"/>
    <property type="molecule type" value="Genomic_DNA"/>
</dbReference>
<dbReference type="InterPro" id="IPR036291">
    <property type="entry name" value="NAD(P)-bd_dom_sf"/>
</dbReference>
<reference evidence="3" key="1">
    <citation type="submission" date="2016-04" db="EMBL/GenBank/DDBJ databases">
        <authorList>
            <person name="Nguyen H.D."/>
            <person name="Samba Siva P."/>
            <person name="Cullis J."/>
            <person name="Levesque C.A."/>
            <person name="Hambleton S."/>
        </authorList>
    </citation>
    <scope>NUCLEOTIDE SEQUENCE</scope>
    <source>
        <strain evidence="3">DAOMC 236422</strain>
    </source>
</reference>
<feature type="chain" id="PRO_5036466143" description="Saccharopine dehydrogenase NADP binding domain-containing protein" evidence="2">
    <location>
        <begin position="31"/>
        <end position="482"/>
    </location>
</feature>
<evidence type="ECO:0000313" key="4">
    <source>
        <dbReference type="Proteomes" id="UP000078113"/>
    </source>
</evidence>
<feature type="transmembrane region" description="Helical" evidence="1">
    <location>
        <begin position="326"/>
        <end position="346"/>
    </location>
</feature>
<proteinExistence type="predicted"/>